<evidence type="ECO:0000313" key="5">
    <source>
        <dbReference type="Proteomes" id="UP001472866"/>
    </source>
</evidence>
<feature type="compositionally biased region" description="Polar residues" evidence="1">
    <location>
        <begin position="188"/>
        <end position="197"/>
    </location>
</feature>
<gene>
    <name evidence="4" type="ORF">HKI87_03g25330</name>
</gene>
<dbReference type="GO" id="GO:0005615">
    <property type="term" value="C:extracellular space"/>
    <property type="evidence" value="ECO:0007669"/>
    <property type="project" value="TreeGrafter"/>
</dbReference>
<dbReference type="SUPFAM" id="SSF82153">
    <property type="entry name" value="FAS1 domain"/>
    <property type="match status" value="1"/>
</dbReference>
<organism evidence="4 5">
    <name type="scientific">Chloropicon roscoffensis</name>
    <dbReference type="NCBI Taxonomy" id="1461544"/>
    <lineage>
        <taxon>Eukaryota</taxon>
        <taxon>Viridiplantae</taxon>
        <taxon>Chlorophyta</taxon>
        <taxon>Chloropicophyceae</taxon>
        <taxon>Chloropicales</taxon>
        <taxon>Chloropicaceae</taxon>
        <taxon>Chloropicon</taxon>
    </lineage>
</organism>
<feature type="compositionally biased region" description="Acidic residues" evidence="1">
    <location>
        <begin position="1287"/>
        <end position="1303"/>
    </location>
</feature>
<dbReference type="Pfam" id="PF02469">
    <property type="entry name" value="Fasciclin"/>
    <property type="match status" value="1"/>
</dbReference>
<dbReference type="SMART" id="SM00554">
    <property type="entry name" value="FAS1"/>
    <property type="match status" value="1"/>
</dbReference>
<dbReference type="InterPro" id="IPR000782">
    <property type="entry name" value="FAS1_domain"/>
</dbReference>
<dbReference type="InterPro" id="IPR036378">
    <property type="entry name" value="FAS1_dom_sf"/>
</dbReference>
<feature type="compositionally biased region" description="Gly residues" evidence="1">
    <location>
        <begin position="200"/>
        <end position="215"/>
    </location>
</feature>
<evidence type="ECO:0000256" key="1">
    <source>
        <dbReference type="SAM" id="MobiDB-lite"/>
    </source>
</evidence>
<dbReference type="PROSITE" id="PS50213">
    <property type="entry name" value="FAS1"/>
    <property type="match status" value="1"/>
</dbReference>
<evidence type="ECO:0000313" key="4">
    <source>
        <dbReference type="EMBL" id="WZN60999.1"/>
    </source>
</evidence>
<feature type="region of interest" description="Disordered" evidence="1">
    <location>
        <begin position="188"/>
        <end position="232"/>
    </location>
</feature>
<proteinExistence type="predicted"/>
<feature type="region of interest" description="Disordered" evidence="1">
    <location>
        <begin position="1275"/>
        <end position="1372"/>
    </location>
</feature>
<dbReference type="PANTHER" id="PTHR10900:SF77">
    <property type="entry name" value="FI19380P1"/>
    <property type="match status" value="1"/>
</dbReference>
<keyword evidence="2" id="KW-0732">Signal</keyword>
<evidence type="ECO:0000256" key="2">
    <source>
        <dbReference type="SAM" id="SignalP"/>
    </source>
</evidence>
<sequence length="1372" mass="141914">MARDLLAVLLAALAFASAFHAADAQDFNQGNPECIRDDASTGILEAAAEVDELSILVAAVEAAGAQDAFEDTSVKVTAFMPTNEAFNDLIAELGLKNVNELLASPLLPNILRYHVVGDPHTADYFVEGVELPTREGDETLQGYDETTIVAANGNATIMKSDVYTCQGVVEVIDKVMLPPSVFDALEGSSNESAGNSTVAVGGGPPVAGGGGGSDGSGEESDGSGEESDGGHPCTKCPGECVAGPGFTESRGITDEGCSQCADGYEWWPCGGDGAPEGGCICAVDPDPEKGECPDGQGLVDGSDDCVDCGTVLEGSAVNPDTAECECPEGQNPSVDGTKCEESTGLPLPDVCEIGQGLVDGECKNCNETGQGTLDNQCVDCGTALEGSAPNPDTAQCECPPNQIPSVDGTKCENGTGLPLPDVCEIGQGLVDGECVNCSETGEGSFDNQCVECGTVLEGSAPDEITAECKCPEGQVPSEDGTKCEDFDPDFGFCPPGQFLNETTGECQRPILLAPRPPLPNVCEIGQGLLNGICVNCNETGEGSLDNQCVDCGTVLEGSAPNPDTAQCECPNNQIPSVDGTKCECPNGQGLVDGSDDCVDCGTALEGSAPNPDTAQCECPPNQIPSVDGTKCENGTGLPLPDVCEIGQGLVDNECKDCKDLGQGSFDNQCVDCNEVLQGSAPNPNTAECECPEGQKISEDGTKCEESTGLPLPDVCEIGQGLVDNECKDCKDLGQGSFDNQCVDCNEVLQGSAPNPNTAECECPEGQIPSVDGTKCENGTGLPLPDVCEIGQGLVDNECKDCKDLGQGSFDNQCVDCGTALEGSAPNPNTAECECPEGQKISEDGTKCENGTGLPLPDVCEIGQGLVDNECKDCKDLGQGSFDNQCVDCNEVLEGSAPNPDTAECECPNYQIDGGSGECQDCQAGEIIEEGKCVPCGPNQYRTFTAPYTCVDCPPYQVPRENKEGCILCEDPQVPSEDGSECVLFDPDFGFCPPGQFLNETTGECQRPILLAPRPPLPIVCEIGQGLLNGICVDCNETQGTLDNQCVDCGTALEGSAPNPDTRVCECQYNQIPSEDGTKCKECPPNQIPSEDGTKCEDVDPGFGVVPEPGECPPGQGLVDGSDDCVQCNDVLEGSNPNPKTGKCECPESQNPSVDGTKCECPNGQGLVDGSDDCVDCGTALEGSAPNPDTAQCECPPNQIPSEDGKRCEKEQDGTPNGDDWCAIPCWDDVDDGQGNIVNYEWCNAGNCNNGAPACSPDGNLAYYHRCQKCSTIKQPPRCNRSGGKEGEGEDCTDPTGCSEEDPTEMPSATPDMPSLPGSDSASDAAAEETPSTTATPSLLGSDSASDAAAEETPSTTATPPLPGSDTPTVNAN</sequence>
<dbReference type="Gene3D" id="2.30.180.10">
    <property type="entry name" value="FAS1 domain"/>
    <property type="match status" value="1"/>
</dbReference>
<dbReference type="SUPFAM" id="SSF57184">
    <property type="entry name" value="Growth factor receptor domain"/>
    <property type="match status" value="3"/>
</dbReference>
<keyword evidence="5" id="KW-1185">Reference proteome</keyword>
<reference evidence="4 5" key="1">
    <citation type="submission" date="2024-03" db="EMBL/GenBank/DDBJ databases">
        <title>Complete genome sequence of the green alga Chloropicon roscoffensis RCC1871.</title>
        <authorList>
            <person name="Lemieux C."/>
            <person name="Pombert J.-F."/>
            <person name="Otis C."/>
            <person name="Turmel M."/>
        </authorList>
    </citation>
    <scope>NUCLEOTIDE SEQUENCE [LARGE SCALE GENOMIC DNA]</scope>
    <source>
        <strain evidence="4 5">RCC1871</strain>
    </source>
</reference>
<dbReference type="PANTHER" id="PTHR10900">
    <property type="entry name" value="PERIOSTIN-RELATED"/>
    <property type="match status" value="1"/>
</dbReference>
<feature type="chain" id="PRO_5043646289" evidence="2">
    <location>
        <begin position="25"/>
        <end position="1372"/>
    </location>
</feature>
<protein>
    <submittedName>
        <fullName evidence="4">FAS1 domain-containing protein</fullName>
    </submittedName>
</protein>
<feature type="signal peptide" evidence="2">
    <location>
        <begin position="1"/>
        <end position="24"/>
    </location>
</feature>
<dbReference type="InterPro" id="IPR009030">
    <property type="entry name" value="Growth_fac_rcpt_cys_sf"/>
</dbReference>
<accession>A0AAX4P536</accession>
<name>A0AAX4P536_9CHLO</name>
<feature type="compositionally biased region" description="Low complexity" evidence="1">
    <location>
        <begin position="1314"/>
        <end position="1358"/>
    </location>
</feature>
<dbReference type="InterPro" id="IPR050904">
    <property type="entry name" value="Adhesion/Biosynth-related"/>
</dbReference>
<feature type="domain" description="FAS1" evidence="3">
    <location>
        <begin position="40"/>
        <end position="176"/>
    </location>
</feature>
<evidence type="ECO:0000259" key="3">
    <source>
        <dbReference type="PROSITE" id="PS50213"/>
    </source>
</evidence>
<dbReference type="EMBL" id="CP151503">
    <property type="protein sequence ID" value="WZN60999.1"/>
    <property type="molecule type" value="Genomic_DNA"/>
</dbReference>
<feature type="compositionally biased region" description="Acidic residues" evidence="1">
    <location>
        <begin position="216"/>
        <end position="227"/>
    </location>
</feature>
<dbReference type="Proteomes" id="UP001472866">
    <property type="component" value="Chromosome 03"/>
</dbReference>